<keyword evidence="2" id="KW-1133">Transmembrane helix</keyword>
<dbReference type="EMBL" id="JAUTBB010000001">
    <property type="protein sequence ID" value="MDQ1118936.1"/>
    <property type="molecule type" value="Genomic_DNA"/>
</dbReference>
<dbReference type="Proteomes" id="UP001234354">
    <property type="component" value="Unassembled WGS sequence"/>
</dbReference>
<feature type="transmembrane region" description="Helical" evidence="2">
    <location>
        <begin position="362"/>
        <end position="386"/>
    </location>
</feature>
<keyword evidence="2" id="KW-0472">Membrane</keyword>
<reference evidence="3" key="1">
    <citation type="submission" date="2023-07" db="EMBL/GenBank/DDBJ databases">
        <title>Functional and genomic diversity of the sorghum phyllosphere microbiome.</title>
        <authorList>
            <person name="Shade A."/>
        </authorList>
    </citation>
    <scope>NUCLEOTIDE SEQUENCE</scope>
    <source>
        <strain evidence="3">SORGH_AS_0908</strain>
    </source>
</reference>
<comment type="caution">
    <text evidence="3">The sequence shown here is derived from an EMBL/GenBank/DDBJ whole genome shotgun (WGS) entry which is preliminary data.</text>
</comment>
<evidence type="ECO:0000313" key="3">
    <source>
        <dbReference type="EMBL" id="MDQ1118936.1"/>
    </source>
</evidence>
<gene>
    <name evidence="3" type="ORF">QE383_001244</name>
</gene>
<name>A0AAW8GD35_9GAMM</name>
<evidence type="ECO:0000256" key="2">
    <source>
        <dbReference type="SAM" id="Phobius"/>
    </source>
</evidence>
<proteinExistence type="predicted"/>
<evidence type="ECO:0000256" key="1">
    <source>
        <dbReference type="SAM" id="Coils"/>
    </source>
</evidence>
<keyword evidence="1" id="KW-0175">Coiled coil</keyword>
<feature type="coiled-coil region" evidence="1">
    <location>
        <begin position="253"/>
        <end position="280"/>
    </location>
</feature>
<evidence type="ECO:0000313" key="4">
    <source>
        <dbReference type="Proteomes" id="UP001234354"/>
    </source>
</evidence>
<organism evidence="3 4">
    <name type="scientific">Pseudoxanthomonas winnipegensis</name>
    <dbReference type="NCBI Taxonomy" id="2480810"/>
    <lineage>
        <taxon>Bacteria</taxon>
        <taxon>Pseudomonadati</taxon>
        <taxon>Pseudomonadota</taxon>
        <taxon>Gammaproteobacteria</taxon>
        <taxon>Lysobacterales</taxon>
        <taxon>Lysobacteraceae</taxon>
        <taxon>Pseudoxanthomonas</taxon>
    </lineage>
</organism>
<keyword evidence="2" id="KW-0812">Transmembrane</keyword>
<sequence length="428" mass="47809">MAMDPMQGIDDVRHRGDDASLGDLFVVVLRFYRQFGRLLIPLALLLALVAGVLVALRPLYSVTALLDVPQLTLEQWRRLQPMLSDRQLVADSVAAAAIPPELRKRVQRQFQQPRYWQKRVEYRSAVDRDDIRQQVNIDPKTVGTLGLEVSLTARDEGSAAQQLQLIAQHVRQVMLWGGLRDSLDAMRQQTLEKRPELQIAQIQQQFAIQQNSQKVVELQALLERYPELRRAEVNTVVSVGDGGGKYLSPLAQIVALQATITETRADLRQAQRELEQLDWKRRFLACADRRAATLHSGKALQDWLQACDAAVFAAGAQSDSVREQVSREIELNLAQQGGRIQQVRYRALPALSIAPVPARRPLLVAALVFAASLLAMSLALGVYAAARRLRDPSAPWSAQRDPLFAWLPAALRGRLLHEDAPPRAPEGL</sequence>
<evidence type="ECO:0008006" key="5">
    <source>
        <dbReference type="Google" id="ProtNLM"/>
    </source>
</evidence>
<dbReference type="RefSeq" id="WP_306991791.1">
    <property type="nucleotide sequence ID" value="NZ_JAUTBB010000001.1"/>
</dbReference>
<feature type="transmembrane region" description="Helical" evidence="2">
    <location>
        <begin position="38"/>
        <end position="60"/>
    </location>
</feature>
<dbReference type="AlphaFoldDB" id="A0AAW8GD35"/>
<protein>
    <recommendedName>
        <fullName evidence="5">Polysaccharide chain length determinant N-terminal domain-containing protein</fullName>
    </recommendedName>
</protein>
<accession>A0AAW8GD35</accession>